<keyword evidence="3" id="KW-1185">Reference proteome</keyword>
<name>A0ABQ8P5C8_9CRYT</name>
<sequence>MDLNDVTATVKTAFCNTQIAEAFAAAVVASSKGKENVIRESYDLEIRKLSNELKALKSCVNEIQESFLNISGLQSNSVESVEVKDGIETSGNSNSKLSSDKEWEAMKKYIYEHFRNQTEIQTKVKEIEDCIINGRESASIKNSEIEDLGKNLEASIEHITTLAYLLDNQKDRICTLEEKVCALEKKLNGLDEKFITNLQLSDNVTKLTDSIMSIFRTQSESWENFCKVIKQLSRDTDYLIKRNAGTFEENSNADELALLFKRFIGAMQDIRPINLIPST</sequence>
<feature type="coiled-coil region" evidence="1">
    <location>
        <begin position="39"/>
        <end position="66"/>
    </location>
</feature>
<protein>
    <submittedName>
        <fullName evidence="2">Uncharacterized protein</fullName>
    </submittedName>
</protein>
<dbReference type="EMBL" id="JAPCXB010000089">
    <property type="protein sequence ID" value="KAJ1608920.1"/>
    <property type="molecule type" value="Genomic_DNA"/>
</dbReference>
<keyword evidence="1" id="KW-0175">Coiled coil</keyword>
<evidence type="ECO:0000256" key="1">
    <source>
        <dbReference type="SAM" id="Coils"/>
    </source>
</evidence>
<dbReference type="Proteomes" id="UP001071777">
    <property type="component" value="Unassembled WGS sequence"/>
</dbReference>
<accession>A0ABQ8P5C8</accession>
<proteinExistence type="predicted"/>
<reference evidence="2" key="1">
    <citation type="submission" date="2022-10" db="EMBL/GenBank/DDBJ databases">
        <title>Adaptive evolution leads to modifications in subtelomeric GC content in a zoonotic Cryptosporidium species.</title>
        <authorList>
            <person name="Li J."/>
            <person name="Feng Y."/>
            <person name="Xiao L."/>
        </authorList>
    </citation>
    <scope>NUCLEOTIDE SEQUENCE</scope>
    <source>
        <strain evidence="2">25894</strain>
    </source>
</reference>
<gene>
    <name evidence="2" type="ORF">OJ252_2390</name>
</gene>
<comment type="caution">
    <text evidence="2">The sequence shown here is derived from an EMBL/GenBank/DDBJ whole genome shotgun (WGS) entry which is preliminary data.</text>
</comment>
<evidence type="ECO:0000313" key="3">
    <source>
        <dbReference type="Proteomes" id="UP001071777"/>
    </source>
</evidence>
<evidence type="ECO:0000313" key="2">
    <source>
        <dbReference type="EMBL" id="KAJ1608920.1"/>
    </source>
</evidence>
<organism evidence="2 3">
    <name type="scientific">Cryptosporidium canis</name>
    <dbReference type="NCBI Taxonomy" id="195482"/>
    <lineage>
        <taxon>Eukaryota</taxon>
        <taxon>Sar</taxon>
        <taxon>Alveolata</taxon>
        <taxon>Apicomplexa</taxon>
        <taxon>Conoidasida</taxon>
        <taxon>Coccidia</taxon>
        <taxon>Eucoccidiorida</taxon>
        <taxon>Eimeriorina</taxon>
        <taxon>Cryptosporidiidae</taxon>
        <taxon>Cryptosporidium</taxon>
    </lineage>
</organism>